<name>H1LHS7_9LACO</name>
<dbReference type="Proteomes" id="UP000005025">
    <property type="component" value="Unassembled WGS sequence"/>
</dbReference>
<dbReference type="PANTHER" id="PTHR38781:SF1">
    <property type="entry name" value="ANTITOXIN DINJ-RELATED"/>
    <property type="match status" value="1"/>
</dbReference>
<evidence type="ECO:0000256" key="1">
    <source>
        <dbReference type="ARBA" id="ARBA00010562"/>
    </source>
</evidence>
<keyword evidence="2" id="KW-1277">Toxin-antitoxin system</keyword>
<comment type="caution">
    <text evidence="3">The sequence shown here is derived from an EMBL/GenBank/DDBJ whole genome shotgun (WGS) entry which is preliminary data.</text>
</comment>
<accession>H1LHS7</accession>
<proteinExistence type="inferred from homology"/>
<evidence type="ECO:0000256" key="2">
    <source>
        <dbReference type="ARBA" id="ARBA00022649"/>
    </source>
</evidence>
<dbReference type="AlphaFoldDB" id="H1LHS7"/>
<dbReference type="Gene3D" id="1.10.1220.10">
    <property type="entry name" value="Met repressor-like"/>
    <property type="match status" value="1"/>
</dbReference>
<dbReference type="Pfam" id="PF04221">
    <property type="entry name" value="RelB"/>
    <property type="match status" value="1"/>
</dbReference>
<dbReference type="InterPro" id="IPR013321">
    <property type="entry name" value="Arc_rbn_hlx_hlx"/>
</dbReference>
<gene>
    <name evidence="3" type="ORF">HMPREF9104_02169</name>
</gene>
<dbReference type="RefSeq" id="WP_008857323.1">
    <property type="nucleotide sequence ID" value="NZ_JH591047.1"/>
</dbReference>
<dbReference type="PATRIC" id="fig|797516.3.peg.1943"/>
<organism evidence="3 4">
    <name type="scientific">Lentilactobacillus kisonensis F0435</name>
    <dbReference type="NCBI Taxonomy" id="797516"/>
    <lineage>
        <taxon>Bacteria</taxon>
        <taxon>Bacillati</taxon>
        <taxon>Bacillota</taxon>
        <taxon>Bacilli</taxon>
        <taxon>Lactobacillales</taxon>
        <taxon>Lactobacillaceae</taxon>
        <taxon>Lentilactobacillus</taxon>
    </lineage>
</organism>
<comment type="similarity">
    <text evidence="1">Belongs to the RelB/DinJ antitoxin family.</text>
</comment>
<dbReference type="GO" id="GO:0006355">
    <property type="term" value="P:regulation of DNA-templated transcription"/>
    <property type="evidence" value="ECO:0007669"/>
    <property type="project" value="InterPro"/>
</dbReference>
<dbReference type="GO" id="GO:0006351">
    <property type="term" value="P:DNA-templated transcription"/>
    <property type="evidence" value="ECO:0007669"/>
    <property type="project" value="TreeGrafter"/>
</dbReference>
<dbReference type="PANTHER" id="PTHR38781">
    <property type="entry name" value="ANTITOXIN DINJ-RELATED"/>
    <property type="match status" value="1"/>
</dbReference>
<sequence length="99" mass="11107">MLKSAIEVIKIGAKKKDIIKVRINSHLKAETEKLLSSMGLTYSDAITLFSKAIVNEGKIPFKLQSDPFYSTENQESLRKSINQLEDGTGKQHDLLDNDK</sequence>
<evidence type="ECO:0000313" key="3">
    <source>
        <dbReference type="EMBL" id="EHO50212.1"/>
    </source>
</evidence>
<dbReference type="NCBIfam" id="TIGR02384">
    <property type="entry name" value="RelB_DinJ"/>
    <property type="match status" value="1"/>
</dbReference>
<dbReference type="InterPro" id="IPR007337">
    <property type="entry name" value="RelB/DinJ"/>
</dbReference>
<dbReference type="EMBL" id="AGRJ01000190">
    <property type="protein sequence ID" value="EHO50212.1"/>
    <property type="molecule type" value="Genomic_DNA"/>
</dbReference>
<dbReference type="HOGENOM" id="CLU_154558_16_1_9"/>
<evidence type="ECO:0000313" key="4">
    <source>
        <dbReference type="Proteomes" id="UP000005025"/>
    </source>
</evidence>
<dbReference type="STRING" id="797516.HMPREF9104_02169"/>
<protein>
    <submittedName>
        <fullName evidence="3">Addiction module antitoxin, RelB/DinJ family</fullName>
    </submittedName>
</protein>
<reference evidence="3 4" key="1">
    <citation type="submission" date="2011-09" db="EMBL/GenBank/DDBJ databases">
        <authorList>
            <person name="Weinstock G."/>
            <person name="Sodergren E."/>
            <person name="Clifton S."/>
            <person name="Fulton L."/>
            <person name="Fulton B."/>
            <person name="Courtney L."/>
            <person name="Fronick C."/>
            <person name="Harrison M."/>
            <person name="Strong C."/>
            <person name="Farmer C."/>
            <person name="Delahaunty K."/>
            <person name="Markovic C."/>
            <person name="Hall O."/>
            <person name="Minx P."/>
            <person name="Tomlinson C."/>
            <person name="Mitreva M."/>
            <person name="Hou S."/>
            <person name="Chen J."/>
            <person name="Wollam A."/>
            <person name="Pepin K.H."/>
            <person name="Johnson M."/>
            <person name="Bhonagiri V."/>
            <person name="Zhang X."/>
            <person name="Suruliraj S."/>
            <person name="Warren W."/>
            <person name="Chinwalla A."/>
            <person name="Mardis E.R."/>
            <person name="Wilson R.K."/>
        </authorList>
    </citation>
    <scope>NUCLEOTIDE SEQUENCE [LARGE SCALE GENOMIC DNA]</scope>
    <source>
        <strain evidence="3 4">F0435</strain>
    </source>
</reference>